<keyword evidence="5" id="KW-0949">S-adenosyl-L-methionine</keyword>
<dbReference type="Gene3D" id="1.20.1260.30">
    <property type="match status" value="1"/>
</dbReference>
<accession>C6R860</accession>
<dbReference type="GO" id="GO:0008170">
    <property type="term" value="F:N-methyltransferase activity"/>
    <property type="evidence" value="ECO:0007669"/>
    <property type="project" value="InterPro"/>
</dbReference>
<evidence type="ECO:0000256" key="6">
    <source>
        <dbReference type="ARBA" id="ARBA00022747"/>
    </source>
</evidence>
<keyword evidence="6" id="KW-0680">Restriction system</keyword>
<keyword evidence="4 9" id="KW-0808">Transferase</keyword>
<gene>
    <name evidence="9" type="primary">hsdM</name>
    <name evidence="9" type="ORF">CORTU0001_2171</name>
</gene>
<dbReference type="GO" id="GO:0009007">
    <property type="term" value="F:site-specific DNA-methyltransferase (adenine-specific) activity"/>
    <property type="evidence" value="ECO:0007669"/>
    <property type="project" value="UniProtKB-EC"/>
</dbReference>
<sequence length="374" mass="41509">PTTVERSKRLATIMMAVDKLDLGSFTDTDIDVFGDAYEYLLRMYASNAGRSGGEHFTPQEVSEILAAIAVNRRSTIRRAYDPCTGSGSLLFRFAKVLGIDNITDGLYGQEINPTNHALARMNMFLHGVPFEKFDIKRGDTLENPLHLEVQPFDAIVSNPPYSQKWPGKDDVTLINDPRFAPAGALAPKSYSDLAFTMHMLHHLEEDGVAAIVEFPGILYRGGAEKTIRQYLVDNNFVDAVIQLPPNLFFGTSISTVILVLKKNRETNDVLFVDAAAHFVKNGAKNTLNEDNQQAILDLYFNHEAVEHQAELVSNDDIAAKDYTLSVNSYVEKEDTREKVDIAQLNADIARVCTEQEALRARVNEIVAELDGGEA</sequence>
<proteinExistence type="inferred from homology"/>
<dbReference type="PRINTS" id="PR00507">
    <property type="entry name" value="N12N6MTFRASE"/>
</dbReference>
<comment type="caution">
    <text evidence="9">The sequence shown here is derived from an EMBL/GenBank/DDBJ whole genome shotgun (WGS) entry which is preliminary data.</text>
</comment>
<evidence type="ECO:0000256" key="2">
    <source>
        <dbReference type="ARBA" id="ARBA00011900"/>
    </source>
</evidence>
<dbReference type="InterPro" id="IPR029063">
    <property type="entry name" value="SAM-dependent_MTases_sf"/>
</dbReference>
<dbReference type="GO" id="GO:0032259">
    <property type="term" value="P:methylation"/>
    <property type="evidence" value="ECO:0007669"/>
    <property type="project" value="UniProtKB-KW"/>
</dbReference>
<evidence type="ECO:0000313" key="10">
    <source>
        <dbReference type="Proteomes" id="UP000004384"/>
    </source>
</evidence>
<dbReference type="InterPro" id="IPR038333">
    <property type="entry name" value="T1MK-like_N_sf"/>
</dbReference>
<evidence type="ECO:0000256" key="5">
    <source>
        <dbReference type="ARBA" id="ARBA00022691"/>
    </source>
</evidence>
<dbReference type="CDD" id="cd02440">
    <property type="entry name" value="AdoMet_MTases"/>
    <property type="match status" value="1"/>
</dbReference>
<dbReference type="PANTHER" id="PTHR42933">
    <property type="entry name" value="SLR6095 PROTEIN"/>
    <property type="match status" value="1"/>
</dbReference>
<evidence type="ECO:0000256" key="3">
    <source>
        <dbReference type="ARBA" id="ARBA00022603"/>
    </source>
</evidence>
<feature type="non-terminal residue" evidence="9">
    <location>
        <position position="1"/>
    </location>
</feature>
<dbReference type="InterPro" id="IPR051537">
    <property type="entry name" value="DNA_Adenine_Mtase"/>
</dbReference>
<dbReference type="InterPro" id="IPR004546">
    <property type="entry name" value="Restrct_endonuc_T1M"/>
</dbReference>
<name>C6R860_9CORY</name>
<keyword evidence="3 9" id="KW-0489">Methyltransferase</keyword>
<dbReference type="PANTHER" id="PTHR42933:SF1">
    <property type="entry name" value="SITE-SPECIFIC DNA-METHYLTRANSFERASE (ADENINE-SPECIFIC)"/>
    <property type="match status" value="1"/>
</dbReference>
<evidence type="ECO:0000259" key="8">
    <source>
        <dbReference type="Pfam" id="PF02384"/>
    </source>
</evidence>
<organism evidence="9 10">
    <name type="scientific">Corynebacterium tuberculostearicum SK141</name>
    <dbReference type="NCBI Taxonomy" id="553206"/>
    <lineage>
        <taxon>Bacteria</taxon>
        <taxon>Bacillati</taxon>
        <taxon>Actinomycetota</taxon>
        <taxon>Actinomycetes</taxon>
        <taxon>Mycobacteriales</taxon>
        <taxon>Corynebacteriaceae</taxon>
        <taxon>Corynebacterium</taxon>
    </lineage>
</organism>
<comment type="catalytic activity">
    <reaction evidence="7">
        <text>a 2'-deoxyadenosine in DNA + S-adenosyl-L-methionine = an N(6)-methyl-2'-deoxyadenosine in DNA + S-adenosyl-L-homocysteine + H(+)</text>
        <dbReference type="Rhea" id="RHEA:15197"/>
        <dbReference type="Rhea" id="RHEA-COMP:12418"/>
        <dbReference type="Rhea" id="RHEA-COMP:12419"/>
        <dbReference type="ChEBI" id="CHEBI:15378"/>
        <dbReference type="ChEBI" id="CHEBI:57856"/>
        <dbReference type="ChEBI" id="CHEBI:59789"/>
        <dbReference type="ChEBI" id="CHEBI:90615"/>
        <dbReference type="ChEBI" id="CHEBI:90616"/>
        <dbReference type="EC" id="2.1.1.72"/>
    </reaction>
</comment>
<dbReference type="Gene3D" id="3.40.50.150">
    <property type="entry name" value="Vaccinia Virus protein VP39"/>
    <property type="match status" value="1"/>
</dbReference>
<evidence type="ECO:0000256" key="1">
    <source>
        <dbReference type="ARBA" id="ARBA00006594"/>
    </source>
</evidence>
<dbReference type="NCBIfam" id="TIGR00497">
    <property type="entry name" value="hsdM"/>
    <property type="match status" value="1"/>
</dbReference>
<feature type="domain" description="DNA methylase adenine-specific" evidence="8">
    <location>
        <begin position="29"/>
        <end position="337"/>
    </location>
</feature>
<dbReference type="SUPFAM" id="SSF53335">
    <property type="entry name" value="S-adenosyl-L-methionine-dependent methyltransferases"/>
    <property type="match status" value="1"/>
</dbReference>
<dbReference type="REBASE" id="440846">
    <property type="entry name" value="M.Ctu141ORF2171P"/>
</dbReference>
<dbReference type="AlphaFoldDB" id="C6R860"/>
<reference evidence="9 10" key="1">
    <citation type="submission" date="2009-06" db="EMBL/GenBank/DDBJ databases">
        <authorList>
            <person name="Dodson R."/>
            <person name="Sebastian Y."/>
            <person name="Madupu R."/>
            <person name="Durkin A.S."/>
            <person name="Torralba M."/>
            <person name="Methe B."/>
            <person name="Sutton G.G."/>
            <person name="Strausberg R.L."/>
            <person name="Nelson K.E."/>
        </authorList>
    </citation>
    <scope>NUCLEOTIDE SEQUENCE [LARGE SCALE GENOMIC DNA]</scope>
    <source>
        <strain evidence="9 10">SK141</strain>
    </source>
</reference>
<dbReference type="GO" id="GO:0003677">
    <property type="term" value="F:DNA binding"/>
    <property type="evidence" value="ECO:0007669"/>
    <property type="project" value="InterPro"/>
</dbReference>
<dbReference type="InterPro" id="IPR002052">
    <property type="entry name" value="DNA_methylase_N6_adenine_CS"/>
</dbReference>
<evidence type="ECO:0000256" key="4">
    <source>
        <dbReference type="ARBA" id="ARBA00022679"/>
    </source>
</evidence>
<comment type="similarity">
    <text evidence="1">Belongs to the N(4)/N(6)-methyltransferase family.</text>
</comment>
<dbReference type="GO" id="GO:0009307">
    <property type="term" value="P:DNA restriction-modification system"/>
    <property type="evidence" value="ECO:0007669"/>
    <property type="project" value="UniProtKB-KW"/>
</dbReference>
<dbReference type="RefSeq" id="WP_005327402.1">
    <property type="nucleotide sequence ID" value="NZ_ACVP01000011.1"/>
</dbReference>
<evidence type="ECO:0000256" key="7">
    <source>
        <dbReference type="ARBA" id="ARBA00047942"/>
    </source>
</evidence>
<protein>
    <recommendedName>
        <fullName evidence="2">site-specific DNA-methyltransferase (adenine-specific)</fullName>
        <ecNumber evidence="2">2.1.1.72</ecNumber>
    </recommendedName>
</protein>
<dbReference type="Pfam" id="PF02384">
    <property type="entry name" value="N6_Mtase"/>
    <property type="match status" value="1"/>
</dbReference>
<dbReference type="EMBL" id="ACVP01000011">
    <property type="protein sequence ID" value="EET77859.1"/>
    <property type="molecule type" value="Genomic_DNA"/>
</dbReference>
<dbReference type="EC" id="2.1.1.72" evidence="2"/>
<dbReference type="InterPro" id="IPR003356">
    <property type="entry name" value="DNA_methylase_A-5"/>
</dbReference>
<dbReference type="Proteomes" id="UP000004384">
    <property type="component" value="Unassembled WGS sequence"/>
</dbReference>
<evidence type="ECO:0000313" key="9">
    <source>
        <dbReference type="EMBL" id="EET77859.1"/>
    </source>
</evidence>
<dbReference type="PROSITE" id="PS00092">
    <property type="entry name" value="N6_MTASE"/>
    <property type="match status" value="1"/>
</dbReference>